<accession>A0A139A2S0</accession>
<organism evidence="2 3">
    <name type="scientific">Gonapodya prolifera (strain JEL478)</name>
    <name type="common">Monoblepharis prolifera</name>
    <dbReference type="NCBI Taxonomy" id="1344416"/>
    <lineage>
        <taxon>Eukaryota</taxon>
        <taxon>Fungi</taxon>
        <taxon>Fungi incertae sedis</taxon>
        <taxon>Chytridiomycota</taxon>
        <taxon>Chytridiomycota incertae sedis</taxon>
        <taxon>Monoblepharidomycetes</taxon>
        <taxon>Monoblepharidales</taxon>
        <taxon>Gonapodyaceae</taxon>
        <taxon>Gonapodya</taxon>
    </lineage>
</organism>
<feature type="domain" description="Protein kinase" evidence="1">
    <location>
        <begin position="1"/>
        <end position="72"/>
    </location>
</feature>
<dbReference type="Proteomes" id="UP000070544">
    <property type="component" value="Unassembled WGS sequence"/>
</dbReference>
<dbReference type="OrthoDB" id="4062651at2759"/>
<name>A0A139A2S0_GONPJ</name>
<dbReference type="SUPFAM" id="SSF56112">
    <property type="entry name" value="Protein kinase-like (PK-like)"/>
    <property type="match status" value="1"/>
</dbReference>
<reference evidence="2 3" key="1">
    <citation type="journal article" date="2015" name="Genome Biol. Evol.">
        <title>Phylogenomic analyses indicate that early fungi evolved digesting cell walls of algal ancestors of land plants.</title>
        <authorList>
            <person name="Chang Y."/>
            <person name="Wang S."/>
            <person name="Sekimoto S."/>
            <person name="Aerts A.L."/>
            <person name="Choi C."/>
            <person name="Clum A."/>
            <person name="LaButti K.M."/>
            <person name="Lindquist E.A."/>
            <person name="Yee Ngan C."/>
            <person name="Ohm R.A."/>
            <person name="Salamov A.A."/>
            <person name="Grigoriev I.V."/>
            <person name="Spatafora J.W."/>
            <person name="Berbee M.L."/>
        </authorList>
    </citation>
    <scope>NUCLEOTIDE SEQUENCE [LARGE SCALE GENOMIC DNA]</scope>
    <source>
        <strain evidence="2 3">JEL478</strain>
    </source>
</reference>
<dbReference type="PROSITE" id="PS50011">
    <property type="entry name" value="PROTEIN_KINASE_DOM"/>
    <property type="match status" value="1"/>
</dbReference>
<protein>
    <recommendedName>
        <fullName evidence="1">Protein kinase domain-containing protein</fullName>
    </recommendedName>
</protein>
<gene>
    <name evidence="2" type="ORF">M427DRAFT_61174</name>
</gene>
<dbReference type="AlphaFoldDB" id="A0A139A2S0"/>
<dbReference type="Pfam" id="PF00069">
    <property type="entry name" value="Pkinase"/>
    <property type="match status" value="1"/>
</dbReference>
<sequence length="72" mass="8430">MEKETLWILFDIARGLLNLHQNNILHLDVKPENALVDKLHRAMVTDLALALFASWRGKITAWDRCYTWLLNV</sequence>
<proteinExistence type="predicted"/>
<evidence type="ECO:0000313" key="3">
    <source>
        <dbReference type="Proteomes" id="UP000070544"/>
    </source>
</evidence>
<dbReference type="GO" id="GO:0005524">
    <property type="term" value="F:ATP binding"/>
    <property type="evidence" value="ECO:0007669"/>
    <property type="project" value="InterPro"/>
</dbReference>
<dbReference type="InterPro" id="IPR000719">
    <property type="entry name" value="Prot_kinase_dom"/>
</dbReference>
<dbReference type="GO" id="GO:0004672">
    <property type="term" value="F:protein kinase activity"/>
    <property type="evidence" value="ECO:0007669"/>
    <property type="project" value="InterPro"/>
</dbReference>
<dbReference type="EMBL" id="KQ965809">
    <property type="protein sequence ID" value="KXS11086.1"/>
    <property type="molecule type" value="Genomic_DNA"/>
</dbReference>
<keyword evidence="3" id="KW-1185">Reference proteome</keyword>
<evidence type="ECO:0000313" key="2">
    <source>
        <dbReference type="EMBL" id="KXS11086.1"/>
    </source>
</evidence>
<evidence type="ECO:0000259" key="1">
    <source>
        <dbReference type="PROSITE" id="PS50011"/>
    </source>
</evidence>
<dbReference type="InterPro" id="IPR011009">
    <property type="entry name" value="Kinase-like_dom_sf"/>
</dbReference>
<dbReference type="Gene3D" id="1.10.510.10">
    <property type="entry name" value="Transferase(Phosphotransferase) domain 1"/>
    <property type="match status" value="1"/>
</dbReference>